<dbReference type="CDD" id="cd20299">
    <property type="entry name" value="cupin_YP766765-like"/>
    <property type="match status" value="1"/>
</dbReference>
<protein>
    <submittedName>
        <fullName evidence="2">Cupin domain-containing protein</fullName>
    </submittedName>
</protein>
<dbReference type="AlphaFoldDB" id="A0A7X1KLL0"/>
<comment type="caution">
    <text evidence="2">The sequence shown here is derived from an EMBL/GenBank/DDBJ whole genome shotgun (WGS) entry which is preliminary data.</text>
</comment>
<keyword evidence="3" id="KW-1185">Reference proteome</keyword>
<dbReference type="InterPro" id="IPR011051">
    <property type="entry name" value="RmlC_Cupin_sf"/>
</dbReference>
<dbReference type="InterPro" id="IPR014710">
    <property type="entry name" value="RmlC-like_jellyroll"/>
</dbReference>
<evidence type="ECO:0000313" key="3">
    <source>
        <dbReference type="Proteomes" id="UP000566813"/>
    </source>
</evidence>
<sequence>MEIVRLADARPYIAPKHYDMRSLRLQGFEASGADFAWTGLSYFLPGGGAEMDAGPLGKIYVVLEGAVTIELGSGEVHVLKALDSCFIPGGEARAVRNYGNTVAAMLVVMPYPEKSA</sequence>
<dbReference type="SUPFAM" id="SSF51182">
    <property type="entry name" value="RmlC-like cupins"/>
    <property type="match status" value="1"/>
</dbReference>
<accession>A0A7X1KLL0</accession>
<evidence type="ECO:0000313" key="2">
    <source>
        <dbReference type="EMBL" id="MBC2665699.1"/>
    </source>
</evidence>
<dbReference type="Pfam" id="PF07883">
    <property type="entry name" value="Cupin_2"/>
    <property type="match status" value="1"/>
</dbReference>
<dbReference type="Proteomes" id="UP000566813">
    <property type="component" value="Unassembled WGS sequence"/>
</dbReference>
<dbReference type="EMBL" id="JACLAW010000006">
    <property type="protein sequence ID" value="MBC2665699.1"/>
    <property type="molecule type" value="Genomic_DNA"/>
</dbReference>
<reference evidence="2 3" key="1">
    <citation type="submission" date="2020-08" db="EMBL/GenBank/DDBJ databases">
        <title>The genome sequence of type strain Novosphingobium flavum NBRC 111647.</title>
        <authorList>
            <person name="Liu Y."/>
        </authorList>
    </citation>
    <scope>NUCLEOTIDE SEQUENCE [LARGE SCALE GENOMIC DNA]</scope>
    <source>
        <strain evidence="2 3">NBRC 111647</strain>
    </source>
</reference>
<gene>
    <name evidence="2" type="ORF">H7F51_09195</name>
</gene>
<dbReference type="RefSeq" id="WP_185663962.1">
    <property type="nucleotide sequence ID" value="NZ_JACLAW010000006.1"/>
</dbReference>
<dbReference type="InterPro" id="IPR013096">
    <property type="entry name" value="Cupin_2"/>
</dbReference>
<proteinExistence type="predicted"/>
<feature type="domain" description="Cupin type-2" evidence="1">
    <location>
        <begin position="43"/>
        <end position="108"/>
    </location>
</feature>
<name>A0A7X1KLL0_9SPHN</name>
<dbReference type="Gene3D" id="2.60.120.10">
    <property type="entry name" value="Jelly Rolls"/>
    <property type="match status" value="1"/>
</dbReference>
<evidence type="ECO:0000259" key="1">
    <source>
        <dbReference type="Pfam" id="PF07883"/>
    </source>
</evidence>
<organism evidence="2 3">
    <name type="scientific">Novosphingobium flavum</name>
    <dbReference type="NCBI Taxonomy" id="1778672"/>
    <lineage>
        <taxon>Bacteria</taxon>
        <taxon>Pseudomonadati</taxon>
        <taxon>Pseudomonadota</taxon>
        <taxon>Alphaproteobacteria</taxon>
        <taxon>Sphingomonadales</taxon>
        <taxon>Sphingomonadaceae</taxon>
        <taxon>Novosphingobium</taxon>
    </lineage>
</organism>